<gene>
    <name evidence="2" type="ORF">D2E26_0239</name>
</gene>
<dbReference type="Proteomes" id="UP000287609">
    <property type="component" value="Unassembled WGS sequence"/>
</dbReference>
<sequence>MKDRTRWLLLKLLNPNLWVSQRYGAWYLVLLAVLMTIGFALACAMSVWCITNGHGTFTGGFVWVDFGFELRVHCTN</sequence>
<protein>
    <submittedName>
        <fullName evidence="2">Uncharacterized protein</fullName>
    </submittedName>
</protein>
<keyword evidence="3" id="KW-1185">Reference proteome</keyword>
<dbReference type="RefSeq" id="WP_125962883.1">
    <property type="nucleotide sequence ID" value="NZ_QXGM01000001.1"/>
</dbReference>
<keyword evidence="1" id="KW-1133">Transmembrane helix</keyword>
<keyword evidence="1" id="KW-0812">Transmembrane</keyword>
<dbReference type="EMBL" id="QXGM01000001">
    <property type="protein sequence ID" value="RSX55676.1"/>
    <property type="molecule type" value="Genomic_DNA"/>
</dbReference>
<dbReference type="OrthoDB" id="3733746at2"/>
<evidence type="ECO:0000256" key="1">
    <source>
        <dbReference type="SAM" id="Phobius"/>
    </source>
</evidence>
<evidence type="ECO:0000313" key="2">
    <source>
        <dbReference type="EMBL" id="RSX55676.1"/>
    </source>
</evidence>
<proteinExistence type="predicted"/>
<keyword evidence="1" id="KW-0472">Membrane</keyword>
<dbReference type="AlphaFoldDB" id="A0A430FS16"/>
<organism evidence="2 3">
    <name type="scientific">Bifidobacterium dolichotidis</name>
    <dbReference type="NCBI Taxonomy" id="2306976"/>
    <lineage>
        <taxon>Bacteria</taxon>
        <taxon>Bacillati</taxon>
        <taxon>Actinomycetota</taxon>
        <taxon>Actinomycetes</taxon>
        <taxon>Bifidobacteriales</taxon>
        <taxon>Bifidobacteriaceae</taxon>
        <taxon>Bifidobacterium</taxon>
    </lineage>
</organism>
<name>A0A430FS16_9BIFI</name>
<accession>A0A430FS16</accession>
<comment type="caution">
    <text evidence="2">The sequence shown here is derived from an EMBL/GenBank/DDBJ whole genome shotgun (WGS) entry which is preliminary data.</text>
</comment>
<evidence type="ECO:0000313" key="3">
    <source>
        <dbReference type="Proteomes" id="UP000287609"/>
    </source>
</evidence>
<feature type="transmembrane region" description="Helical" evidence="1">
    <location>
        <begin position="25"/>
        <end position="50"/>
    </location>
</feature>
<reference evidence="2 3" key="1">
    <citation type="submission" date="2018-09" db="EMBL/GenBank/DDBJ databases">
        <title>Characterization of the phylogenetic diversity of five novel species belonging to the genus Bifidobacterium.</title>
        <authorList>
            <person name="Lugli G.A."/>
            <person name="Duranti S."/>
            <person name="Milani C."/>
        </authorList>
    </citation>
    <scope>NUCLEOTIDE SEQUENCE [LARGE SCALE GENOMIC DNA]</scope>
    <source>
        <strain evidence="2 3">2036B</strain>
    </source>
</reference>